<dbReference type="Proteomes" id="UP000028545">
    <property type="component" value="Unassembled WGS sequence"/>
</dbReference>
<evidence type="ECO:0000313" key="2">
    <source>
        <dbReference type="EMBL" id="KEZ42402.1"/>
    </source>
</evidence>
<evidence type="ECO:0000313" key="3">
    <source>
        <dbReference type="Proteomes" id="UP000028545"/>
    </source>
</evidence>
<feature type="compositionally biased region" description="Polar residues" evidence="1">
    <location>
        <begin position="75"/>
        <end position="87"/>
    </location>
</feature>
<name>A0A084G4Z0_PSEDA</name>
<reference evidence="2 3" key="1">
    <citation type="journal article" date="2014" name="Genome Announc.">
        <title>Draft genome sequence of the pathogenic fungus Scedosporium apiospermum.</title>
        <authorList>
            <person name="Vandeputte P."/>
            <person name="Ghamrawi S."/>
            <person name="Rechenmann M."/>
            <person name="Iltis A."/>
            <person name="Giraud S."/>
            <person name="Fleury M."/>
            <person name="Thornton C."/>
            <person name="Delhaes L."/>
            <person name="Meyer W."/>
            <person name="Papon N."/>
            <person name="Bouchara J.P."/>
        </authorList>
    </citation>
    <scope>NUCLEOTIDE SEQUENCE [LARGE SCALE GENOMIC DNA]</scope>
    <source>
        <strain evidence="2 3">IHEM 14462</strain>
    </source>
</reference>
<sequence length="119" mass="12858">MTLKRKRSISELSSSPVRPSSSCFTSPASSINFSFNSFAGPSSPTPMARNPAHLNSRTLKRFRDSRPSEEEVHPQRQQQRSAHPFVTTSTSSFLEVTVGSNLSCVNSLGGHGSGGFDDV</sequence>
<dbReference type="KEGG" id="sapo:SAPIO_CDS5585"/>
<dbReference type="HOGENOM" id="CLU_2062811_0_0_1"/>
<protein>
    <submittedName>
        <fullName evidence="2">Uncharacterized protein</fullName>
    </submittedName>
</protein>
<comment type="caution">
    <text evidence="2">The sequence shown here is derived from an EMBL/GenBank/DDBJ whole genome shotgun (WGS) entry which is preliminary data.</text>
</comment>
<evidence type="ECO:0000256" key="1">
    <source>
        <dbReference type="SAM" id="MobiDB-lite"/>
    </source>
</evidence>
<gene>
    <name evidence="2" type="ORF">SAPIO_CDS5585</name>
</gene>
<dbReference type="OrthoDB" id="5336357at2759"/>
<proteinExistence type="predicted"/>
<dbReference type="AlphaFoldDB" id="A0A084G4Z0"/>
<dbReference type="GeneID" id="27724657"/>
<feature type="region of interest" description="Disordered" evidence="1">
    <location>
        <begin position="62"/>
        <end position="87"/>
    </location>
</feature>
<feature type="compositionally biased region" description="Low complexity" evidence="1">
    <location>
        <begin position="10"/>
        <end position="24"/>
    </location>
</feature>
<dbReference type="RefSeq" id="XP_016642201.1">
    <property type="nucleotide sequence ID" value="XM_016787886.1"/>
</dbReference>
<dbReference type="EMBL" id="JOWA01000099">
    <property type="protein sequence ID" value="KEZ42402.1"/>
    <property type="molecule type" value="Genomic_DNA"/>
</dbReference>
<organism evidence="2 3">
    <name type="scientific">Pseudallescheria apiosperma</name>
    <name type="common">Scedosporium apiospermum</name>
    <dbReference type="NCBI Taxonomy" id="563466"/>
    <lineage>
        <taxon>Eukaryota</taxon>
        <taxon>Fungi</taxon>
        <taxon>Dikarya</taxon>
        <taxon>Ascomycota</taxon>
        <taxon>Pezizomycotina</taxon>
        <taxon>Sordariomycetes</taxon>
        <taxon>Hypocreomycetidae</taxon>
        <taxon>Microascales</taxon>
        <taxon>Microascaceae</taxon>
        <taxon>Scedosporium</taxon>
    </lineage>
</organism>
<feature type="region of interest" description="Disordered" evidence="1">
    <location>
        <begin position="1"/>
        <end position="24"/>
    </location>
</feature>
<feature type="compositionally biased region" description="Basic and acidic residues" evidence="1">
    <location>
        <begin position="62"/>
        <end position="74"/>
    </location>
</feature>
<keyword evidence="3" id="KW-1185">Reference proteome</keyword>
<dbReference type="VEuPathDB" id="FungiDB:SAPIO_CDS5585"/>
<accession>A0A084G4Z0</accession>